<evidence type="ECO:0000256" key="1">
    <source>
        <dbReference type="SAM" id="Coils"/>
    </source>
</evidence>
<keyword evidence="3" id="KW-1185">Reference proteome</keyword>
<comment type="caution">
    <text evidence="2">The sequence shown here is derived from an EMBL/GenBank/DDBJ whole genome shotgun (WGS) entry which is preliminary data.</text>
</comment>
<feature type="coiled-coil region" evidence="1">
    <location>
        <begin position="4"/>
        <end position="38"/>
    </location>
</feature>
<accession>A0A5J4LCP4</accession>
<evidence type="ECO:0000313" key="2">
    <source>
        <dbReference type="EMBL" id="GES27845.1"/>
    </source>
</evidence>
<organism evidence="2 3">
    <name type="scientific">Streptomyces angustmyceticus</name>
    <dbReference type="NCBI Taxonomy" id="285578"/>
    <lineage>
        <taxon>Bacteria</taxon>
        <taxon>Bacillati</taxon>
        <taxon>Actinomycetota</taxon>
        <taxon>Actinomycetes</taxon>
        <taxon>Kitasatosporales</taxon>
        <taxon>Streptomycetaceae</taxon>
        <taxon>Streptomyces</taxon>
    </lineage>
</organism>
<dbReference type="AlphaFoldDB" id="A0A5J4LCP4"/>
<reference evidence="2 3" key="1">
    <citation type="submission" date="2019-10" db="EMBL/GenBank/DDBJ databases">
        <title>Whole genome shotgun sequence of Streptomyces angustmyceticus NBRC 3934.</title>
        <authorList>
            <person name="Hosoyama A."/>
            <person name="Ichikawa N."/>
            <person name="Kimura A."/>
            <person name="Kitahashi Y."/>
            <person name="Komaki H."/>
            <person name="Uohara A."/>
        </authorList>
    </citation>
    <scope>NUCLEOTIDE SEQUENCE [LARGE SCALE GENOMIC DNA]</scope>
    <source>
        <strain evidence="2 3">NBRC 3934</strain>
    </source>
</reference>
<keyword evidence="1" id="KW-0175">Coiled coil</keyword>
<gene>
    <name evidence="2" type="ORF">San01_03320</name>
</gene>
<protein>
    <submittedName>
        <fullName evidence="2">Uncharacterized protein</fullName>
    </submittedName>
</protein>
<dbReference type="EMBL" id="BLAG01000004">
    <property type="protein sequence ID" value="GES27845.1"/>
    <property type="molecule type" value="Genomic_DNA"/>
</dbReference>
<name>A0A5J4LCP4_9ACTN</name>
<proteinExistence type="predicted"/>
<sequence>MCNMDTLDTEIQAAAKKRAKAEDAFKRADEELRDLLVKGRAEGKGPSHMAKLTGFTREWVAKIAPDPKKAGYHAAVVRRMNKSDD</sequence>
<evidence type="ECO:0000313" key="3">
    <source>
        <dbReference type="Proteomes" id="UP000325598"/>
    </source>
</evidence>
<dbReference type="Proteomes" id="UP000325598">
    <property type="component" value="Unassembled WGS sequence"/>
</dbReference>